<accession>A0ABD4XK29</accession>
<dbReference type="EMBL" id="JAANXN010000011">
    <property type="protein sequence ID" value="MDF8371654.1"/>
    <property type="molecule type" value="Genomic_DNA"/>
</dbReference>
<dbReference type="Gene3D" id="1.10.10.10">
    <property type="entry name" value="Winged helix-like DNA-binding domain superfamily/Winged helix DNA-binding domain"/>
    <property type="match status" value="1"/>
</dbReference>
<protein>
    <submittedName>
        <fullName evidence="1">Rrf2 family transcriptional regulator</fullName>
    </submittedName>
</protein>
<dbReference type="InterPro" id="IPR036388">
    <property type="entry name" value="WH-like_DNA-bd_sf"/>
</dbReference>
<dbReference type="RefSeq" id="WP_277362450.1">
    <property type="nucleotide sequence ID" value="NZ_JAANXN010000011.1"/>
</dbReference>
<dbReference type="PANTHER" id="PTHR33221:SF15">
    <property type="entry name" value="HTH-TYPE TRANSCRIPTIONAL REGULATOR YWGB-RELATED"/>
    <property type="match status" value="1"/>
</dbReference>
<dbReference type="PANTHER" id="PTHR33221">
    <property type="entry name" value="WINGED HELIX-TURN-HELIX TRANSCRIPTIONAL REGULATOR, RRF2 FAMILY"/>
    <property type="match status" value="1"/>
</dbReference>
<comment type="caution">
    <text evidence="1">The sequence shown here is derived from an EMBL/GenBank/DDBJ whole genome shotgun (WGS) entry which is preliminary data.</text>
</comment>
<evidence type="ECO:0000313" key="2">
    <source>
        <dbReference type="Proteomes" id="UP001215461"/>
    </source>
</evidence>
<gene>
    <name evidence="1" type="ORF">G9403_08395</name>
</gene>
<dbReference type="InterPro" id="IPR000944">
    <property type="entry name" value="Tscrpt_reg_Rrf2"/>
</dbReference>
<name>A0ABD4XK29_WEIPA</name>
<dbReference type="SUPFAM" id="SSF46785">
    <property type="entry name" value="Winged helix' DNA-binding domain"/>
    <property type="match status" value="1"/>
</dbReference>
<reference evidence="1 2" key="1">
    <citation type="submission" date="2020-03" db="EMBL/GenBank/DDBJ databases">
        <title>Comparative genomics of Weissella paramesenteroides.</title>
        <authorList>
            <person name="Kant R."/>
            <person name="Takala T."/>
            <person name="Saris P."/>
        </authorList>
    </citation>
    <scope>NUCLEOTIDE SEQUENCE [LARGE SCALE GENOMIC DNA]</scope>
    <source>
        <strain evidence="1 2">SJ27-4</strain>
    </source>
</reference>
<organism evidence="1 2">
    <name type="scientific">Weissella paramesenteroides</name>
    <name type="common">Leuconostoc paramesenteroides</name>
    <dbReference type="NCBI Taxonomy" id="1249"/>
    <lineage>
        <taxon>Bacteria</taxon>
        <taxon>Bacillati</taxon>
        <taxon>Bacillota</taxon>
        <taxon>Bacilli</taxon>
        <taxon>Lactobacillales</taxon>
        <taxon>Lactobacillaceae</taxon>
        <taxon>Weissella</taxon>
    </lineage>
</organism>
<proteinExistence type="predicted"/>
<evidence type="ECO:0000313" key="1">
    <source>
        <dbReference type="EMBL" id="MDF8371654.1"/>
    </source>
</evidence>
<dbReference type="Proteomes" id="UP001215461">
    <property type="component" value="Unassembled WGS sequence"/>
</dbReference>
<sequence length="154" mass="17446">MKHSVQFSDAVHLLAYIAIFHDSNRLSSTDIAASIQTNPSNVRKIMRQLRDADLIETTNGIPKPCLVKDPHDISFFDIYQSLGHAQLFQIDNNTESKCIVGGNIQDVLSDEYLLLQQVVEEKMKHIFLSSVLQKISQAELTKNPMNKEFVAEFL</sequence>
<dbReference type="Pfam" id="PF02082">
    <property type="entry name" value="Rrf2"/>
    <property type="match status" value="1"/>
</dbReference>
<dbReference type="InterPro" id="IPR036390">
    <property type="entry name" value="WH_DNA-bd_sf"/>
</dbReference>
<dbReference type="AlphaFoldDB" id="A0ABD4XK29"/>